<dbReference type="Proteomes" id="UP000061660">
    <property type="component" value="Chromosome"/>
</dbReference>
<dbReference type="FunFam" id="3.40.50.720:FF:000084">
    <property type="entry name" value="Short-chain dehydrogenase reductase"/>
    <property type="match status" value="1"/>
</dbReference>
<accession>A0A0U2WBW4</accession>
<dbReference type="SUPFAM" id="SSF51735">
    <property type="entry name" value="NAD(P)-binding Rossmann-fold domains"/>
    <property type="match status" value="1"/>
</dbReference>
<dbReference type="STRING" id="162209.IJ22_35320"/>
<dbReference type="OrthoDB" id="9803333at2"/>
<dbReference type="PATRIC" id="fig|162209.4.peg.3755"/>
<dbReference type="InterPro" id="IPR002347">
    <property type="entry name" value="SDR_fam"/>
</dbReference>
<gene>
    <name evidence="3" type="ORF">IJ22_35320</name>
</gene>
<keyword evidence="2" id="KW-0560">Oxidoreductase</keyword>
<name>A0A0U2WBW4_9BACL</name>
<comment type="similarity">
    <text evidence="1">Belongs to the short-chain dehydrogenases/reductases (SDR) family.</text>
</comment>
<dbReference type="KEGG" id="pnp:IJ22_35320"/>
<dbReference type="EMBL" id="CP013652">
    <property type="protein sequence ID" value="ALS23870.1"/>
    <property type="molecule type" value="Genomic_DNA"/>
</dbReference>
<organism evidence="3 4">
    <name type="scientific">Paenibacillus naphthalenovorans</name>
    <dbReference type="NCBI Taxonomy" id="162209"/>
    <lineage>
        <taxon>Bacteria</taxon>
        <taxon>Bacillati</taxon>
        <taxon>Bacillota</taxon>
        <taxon>Bacilli</taxon>
        <taxon>Bacillales</taxon>
        <taxon>Paenibacillaceae</taxon>
        <taxon>Paenibacillus</taxon>
    </lineage>
</organism>
<keyword evidence="4" id="KW-1185">Reference proteome</keyword>
<evidence type="ECO:0000256" key="2">
    <source>
        <dbReference type="ARBA" id="ARBA00023002"/>
    </source>
</evidence>
<sequence length="262" mass="28085">MPLYGKTALITASSSGIGKGIAAKLAQEGATVFLSGIEKDLLPQTADDIAKSTGAKVHYLISDFSNPDSIEELGRKAVESMGSVDILVYNTGGPRPGAFLELTDKDWSFAYHLILDAAIRLTRMVLPQMQHNQWGRLIYMTSSSVVRPLPKLHLSNVMRAAVQALAESLSVEVGAHGITTHVVAPAHIDTARTRQLAVYRAEQAGKSFEEVVKEDLKGIPVGRYGKPEDIAALVGFLASEESSFMTGLTHLVDGGFTKIGPL</sequence>
<dbReference type="InterPro" id="IPR050259">
    <property type="entry name" value="SDR"/>
</dbReference>
<dbReference type="PANTHER" id="PTHR42879">
    <property type="entry name" value="3-OXOACYL-(ACYL-CARRIER-PROTEIN) REDUCTASE"/>
    <property type="match status" value="1"/>
</dbReference>
<dbReference type="AlphaFoldDB" id="A0A0U2WBW4"/>
<proteinExistence type="inferred from homology"/>
<dbReference type="GO" id="GO:0008206">
    <property type="term" value="P:bile acid metabolic process"/>
    <property type="evidence" value="ECO:0007669"/>
    <property type="project" value="UniProtKB-ARBA"/>
</dbReference>
<dbReference type="CDD" id="cd05344">
    <property type="entry name" value="BKR_like_SDR_like"/>
    <property type="match status" value="1"/>
</dbReference>
<evidence type="ECO:0000313" key="4">
    <source>
        <dbReference type="Proteomes" id="UP000061660"/>
    </source>
</evidence>
<dbReference type="RefSeq" id="WP_062409694.1">
    <property type="nucleotide sequence ID" value="NZ_BJCS01000005.1"/>
</dbReference>
<protein>
    <submittedName>
        <fullName evidence="3">Short-chain dehydrogenase</fullName>
    </submittedName>
</protein>
<evidence type="ECO:0000256" key="1">
    <source>
        <dbReference type="ARBA" id="ARBA00006484"/>
    </source>
</evidence>
<dbReference type="PANTHER" id="PTHR42879:SF6">
    <property type="entry name" value="NADPH-DEPENDENT REDUCTASE BACG"/>
    <property type="match status" value="1"/>
</dbReference>
<dbReference type="GO" id="GO:0016491">
    <property type="term" value="F:oxidoreductase activity"/>
    <property type="evidence" value="ECO:0007669"/>
    <property type="project" value="UniProtKB-KW"/>
</dbReference>
<dbReference type="PRINTS" id="PR00081">
    <property type="entry name" value="GDHRDH"/>
</dbReference>
<reference evidence="4" key="1">
    <citation type="submission" date="2015-12" db="EMBL/GenBank/DDBJ databases">
        <title>Complete genome sequences of two moderately thermophilic Paenibacillus species.</title>
        <authorList>
            <person name="Butler R.III."/>
            <person name="Wang J."/>
            <person name="Stark B.C."/>
            <person name="Pombert J.-F."/>
        </authorList>
    </citation>
    <scope>NUCLEOTIDE SEQUENCE [LARGE SCALE GENOMIC DNA]</scope>
    <source>
        <strain evidence="4">32O-Y</strain>
    </source>
</reference>
<reference evidence="3 4" key="2">
    <citation type="journal article" date="2016" name="Genome Announc.">
        <title>Complete Genome Sequences of Two Interactive Moderate Thermophiles, Paenibacillus napthalenovorans 32O-Y and Paenibacillus sp. 32O-W.</title>
        <authorList>
            <person name="Butler R.R.III."/>
            <person name="Wang J."/>
            <person name="Stark B.C."/>
            <person name="Pombert J.F."/>
        </authorList>
    </citation>
    <scope>NUCLEOTIDE SEQUENCE [LARGE SCALE GENOMIC DNA]</scope>
    <source>
        <strain evidence="3 4">32O-Y</strain>
    </source>
</reference>
<dbReference type="InterPro" id="IPR036291">
    <property type="entry name" value="NAD(P)-bd_dom_sf"/>
</dbReference>
<dbReference type="Gene3D" id="3.40.50.720">
    <property type="entry name" value="NAD(P)-binding Rossmann-like Domain"/>
    <property type="match status" value="1"/>
</dbReference>
<dbReference type="Pfam" id="PF13561">
    <property type="entry name" value="adh_short_C2"/>
    <property type="match status" value="1"/>
</dbReference>
<evidence type="ECO:0000313" key="3">
    <source>
        <dbReference type="EMBL" id="ALS23870.1"/>
    </source>
</evidence>